<evidence type="ECO:0000313" key="2">
    <source>
        <dbReference type="EMBL" id="GAA3939896.1"/>
    </source>
</evidence>
<feature type="region of interest" description="Disordered" evidence="1">
    <location>
        <begin position="1"/>
        <end position="35"/>
    </location>
</feature>
<comment type="caution">
    <text evidence="2">The sequence shown here is derived from an EMBL/GenBank/DDBJ whole genome shotgun (WGS) entry which is preliminary data.</text>
</comment>
<keyword evidence="3" id="KW-1185">Reference proteome</keyword>
<reference evidence="3" key="1">
    <citation type="journal article" date="2019" name="Int. J. Syst. Evol. Microbiol.">
        <title>The Global Catalogue of Microorganisms (GCM) 10K type strain sequencing project: providing services to taxonomists for standard genome sequencing and annotation.</title>
        <authorList>
            <consortium name="The Broad Institute Genomics Platform"/>
            <consortium name="The Broad Institute Genome Sequencing Center for Infectious Disease"/>
            <person name="Wu L."/>
            <person name="Ma J."/>
        </authorList>
    </citation>
    <scope>NUCLEOTIDE SEQUENCE [LARGE SCALE GENOMIC DNA]</scope>
    <source>
        <strain evidence="3">JCM 17024</strain>
    </source>
</reference>
<accession>A0ABP7N8M4</accession>
<name>A0ABP7N8M4_9MICO</name>
<organism evidence="2 3">
    <name type="scientific">Microbacterium soli</name>
    <dbReference type="NCBI Taxonomy" id="446075"/>
    <lineage>
        <taxon>Bacteria</taxon>
        <taxon>Bacillati</taxon>
        <taxon>Actinomycetota</taxon>
        <taxon>Actinomycetes</taxon>
        <taxon>Micrococcales</taxon>
        <taxon>Microbacteriaceae</taxon>
        <taxon>Microbacterium</taxon>
    </lineage>
</organism>
<proteinExistence type="predicted"/>
<sequence length="124" mass="13071">MAALPAADRRGTLPSRTRALVAREPSRDVRPTGRGTRFDDRLGIWRDPVARQVAEYMGVQSTPSGMSPSVGYAIAAIGPTLFGALHAASGSRSGPLVTLLVVTALQSVLGAYAGRDRFVLGHRS</sequence>
<gene>
    <name evidence="2" type="ORF">GCM10022383_17240</name>
</gene>
<protein>
    <recommendedName>
        <fullName evidence="4">MFS transporter</fullName>
    </recommendedName>
</protein>
<evidence type="ECO:0000256" key="1">
    <source>
        <dbReference type="SAM" id="MobiDB-lite"/>
    </source>
</evidence>
<evidence type="ECO:0008006" key="4">
    <source>
        <dbReference type="Google" id="ProtNLM"/>
    </source>
</evidence>
<feature type="compositionally biased region" description="Basic and acidic residues" evidence="1">
    <location>
        <begin position="24"/>
        <end position="35"/>
    </location>
</feature>
<dbReference type="PANTHER" id="PTHR23523:SF2">
    <property type="entry name" value="2-NITROIMIDAZOLE TRANSPORTER"/>
    <property type="match status" value="1"/>
</dbReference>
<dbReference type="PANTHER" id="PTHR23523">
    <property type="match status" value="1"/>
</dbReference>
<dbReference type="RefSeq" id="WP_344819141.1">
    <property type="nucleotide sequence ID" value="NZ_BAABCP010000001.1"/>
</dbReference>
<dbReference type="EMBL" id="BAABCP010000001">
    <property type="protein sequence ID" value="GAA3939896.1"/>
    <property type="molecule type" value="Genomic_DNA"/>
</dbReference>
<dbReference type="Proteomes" id="UP001501591">
    <property type="component" value="Unassembled WGS sequence"/>
</dbReference>
<dbReference type="InterPro" id="IPR052524">
    <property type="entry name" value="MFS_Cyanate_Porter"/>
</dbReference>
<evidence type="ECO:0000313" key="3">
    <source>
        <dbReference type="Proteomes" id="UP001501591"/>
    </source>
</evidence>